<feature type="domain" description="Tetratricopeptide repeat protein 21A/21B second ARM" evidence="5">
    <location>
        <begin position="309"/>
        <end position="574"/>
    </location>
</feature>
<dbReference type="STRING" id="3218.A0A2K1ILW4"/>
<dbReference type="SMART" id="SM00028">
    <property type="entry name" value="TPR"/>
    <property type="match status" value="10"/>
</dbReference>
<feature type="repeat" description="TPR" evidence="4">
    <location>
        <begin position="643"/>
        <end position="676"/>
    </location>
</feature>
<dbReference type="InterPro" id="IPR056834">
    <property type="entry name" value="ARM_TT21_C"/>
</dbReference>
<dbReference type="AlphaFoldDB" id="A0A2K1ILW4"/>
<dbReference type="Gramene" id="Pp3c22_1850V3.2">
    <property type="protein sequence ID" value="Pp3c22_1850V3.2"/>
    <property type="gene ID" value="Pp3c22_1850"/>
</dbReference>
<dbReference type="InterPro" id="IPR040364">
    <property type="entry name" value="TTC21A/TTC21B"/>
</dbReference>
<sequence>MGDEVHVTVNYYARVGYGHHIQSYCTHLLLKRPREPILLFWHAYGLILEGSYSEALLEMEPLQDHRELQVAVLAAMLYSHERSPSPDTDTIHTLRRRLETVDQNASERALVLAATLYWHLGGSTHIRNSYDLVTRGFLGRFSVDDPKHLDFSIGIGQGRVLRVQPQYTQAQCLLGWLCLGDTHIRHRVESDIPSVDWKTADKSLVHFAEVLSKGSNAEALMGRAFYHELKENYTEALADLSQVTILHAWFLPAVLEKARMGLLLRDFDLAHETSQQILQKDPNNIDGLRMAIHLHLCSDNNQSTAAGLLADLLRSIEQREPQNAYLCLEVVRSIARLAGRCRVLVLQKTMAIIERARQLNPKESAFVVELADQLFLLEDYKTALATYKSTANMDEVNMEAMYGAVQCLVVLGDFDDAEQQLEFLAEVSVSTGKSASLPYLMAQQCWRKQRNGLRCRDLLDESMGIQTKRMRHQHDFTFYADLNPNRRLGIAHLYMTISRYECMGPHVEENYSLLRAADILEQLIGLVPGLMDAHLMLARVFFLLADWEAAQRSIQSAIALDLGCSSAHLLLAQVLRSARSLPEMEHIGKESSYYTSRKHVETTDTDRVMVFLLLVEVHTQFGRFPEAAKAVEDAMAGFSGTPEETYMLLGEALMKVDEPEEAMRAFEVARKKSPLNATVSKKVGQALVASYEYRKAVEHYEDTLASNKESPDKLELLYDFGDLNFKLRNYKRSAEVLCELLANVDNGSMERSFKNGKMLMLCLKASLLLSKVQNVQGQQNSSQGTPEAINNRSKYLHHYKVMFKARDLFNNYLVELQGQHCDAIKEQKHVAADIYFQFAHGCEANNDADKAILLLNEALKCNPAHSAASVALAKILLARGDVGECEQRCAALLRENLFYDEAGDILVYLMIQRELYESAIMHYQQILERDPNHYSALSQLIRLFRRTGRLEEINQNLSNAEKATPAATFHAGLNFCKGLVALHSNKPYEAIMLLNTARTDYDWGKPALFVMVEIYLNIENNLGFEEGNLEGNTSPNDEAIKVAQKLLSESRNLEGNTVKQSVLECYASMATRHKDDVENALVKLQELSSQDSTLREKERVCTMLAIATGLTLLRQTAKAKNQLRAIDRMPYKWDDGDDFERAWLMLAYIHLQAGKQEASEELCKKCLKYNKECSKAWELLGWIMEKNHSYPEAVGFYENAWKCLKESSPAVGYRLAYMYLKDKRHIEAIIVCQKVLQISPNYPKIKKDILEKARVCVRA</sequence>
<dbReference type="GO" id="GO:0061512">
    <property type="term" value="P:protein localization to cilium"/>
    <property type="evidence" value="ECO:0000318"/>
    <property type="project" value="GO_Central"/>
</dbReference>
<keyword evidence="2" id="KW-0677">Repeat</keyword>
<dbReference type="SUPFAM" id="SSF48452">
    <property type="entry name" value="TPR-like"/>
    <property type="match status" value="4"/>
</dbReference>
<dbReference type="Gramene" id="Pp3c22_1850V3.1">
    <property type="protein sequence ID" value="Pp3c22_1850V3.1"/>
    <property type="gene ID" value="Pp3c22_1850"/>
</dbReference>
<dbReference type="Pfam" id="PF25062">
    <property type="entry name" value="ARM_TT21_N"/>
    <property type="match status" value="2"/>
</dbReference>
<evidence type="ECO:0000313" key="11">
    <source>
        <dbReference type="EnsemblPlants" id="Pp3c22_1850V3.1"/>
    </source>
</evidence>
<dbReference type="InterPro" id="IPR056832">
    <property type="entry name" value="ARM_TT21_2nd"/>
</dbReference>
<evidence type="ECO:0000259" key="7">
    <source>
        <dbReference type="Pfam" id="PF25063"/>
    </source>
</evidence>
<evidence type="ECO:0000256" key="2">
    <source>
        <dbReference type="ARBA" id="ARBA00022737"/>
    </source>
</evidence>
<evidence type="ECO:0000259" key="5">
    <source>
        <dbReference type="Pfam" id="PF25060"/>
    </source>
</evidence>
<evidence type="ECO:0000259" key="8">
    <source>
        <dbReference type="Pfam" id="PF25064"/>
    </source>
</evidence>
<evidence type="ECO:0000256" key="4">
    <source>
        <dbReference type="PROSITE-ProRule" id="PRU00339"/>
    </source>
</evidence>
<evidence type="ECO:0000259" key="9">
    <source>
        <dbReference type="Pfam" id="PF25068"/>
    </source>
</evidence>
<comment type="similarity">
    <text evidence="1">Belongs to the TTC21 family.</text>
</comment>
<evidence type="ECO:0000256" key="1">
    <source>
        <dbReference type="ARBA" id="ARBA00010935"/>
    </source>
</evidence>
<accession>A0A2K1ILW4</accession>
<proteinExistence type="inferred from homology"/>
<organism evidence="10">
    <name type="scientific">Physcomitrium patens</name>
    <name type="common">Spreading-leaved earth moss</name>
    <name type="synonym">Physcomitrella patens</name>
    <dbReference type="NCBI Taxonomy" id="3218"/>
    <lineage>
        <taxon>Eukaryota</taxon>
        <taxon>Viridiplantae</taxon>
        <taxon>Streptophyta</taxon>
        <taxon>Embryophyta</taxon>
        <taxon>Bryophyta</taxon>
        <taxon>Bryophytina</taxon>
        <taxon>Bryopsida</taxon>
        <taxon>Funariidae</taxon>
        <taxon>Funariales</taxon>
        <taxon>Funariaceae</taxon>
        <taxon>Physcomitrium</taxon>
    </lineage>
</organism>
<dbReference type="InterPro" id="IPR056835">
    <property type="entry name" value="ARM_TT21_5th"/>
</dbReference>
<evidence type="ECO:0000256" key="3">
    <source>
        <dbReference type="ARBA" id="ARBA00022803"/>
    </source>
</evidence>
<dbReference type="PROSITE" id="PS50005">
    <property type="entry name" value="TPR"/>
    <property type="match status" value="1"/>
</dbReference>
<name>A0A2K1ILW4_PHYPA</name>
<feature type="domain" description="Tetratricopeptide repeat protein 21A/21B N-terminal ARM repeat" evidence="6">
    <location>
        <begin position="159"/>
        <end position="270"/>
    </location>
</feature>
<dbReference type="Pfam" id="PF25064">
    <property type="entry name" value="ARM_TT21_5th"/>
    <property type="match status" value="1"/>
</dbReference>
<evidence type="ECO:0008006" key="13">
    <source>
        <dbReference type="Google" id="ProtNLM"/>
    </source>
</evidence>
<keyword evidence="12" id="KW-1185">Reference proteome</keyword>
<feature type="domain" description="Tetratricopeptide repeat protein 21A/21B fifth ARM repeats" evidence="8">
    <location>
        <begin position="905"/>
        <end position="1016"/>
    </location>
</feature>
<dbReference type="Pfam" id="PF25060">
    <property type="entry name" value="ARM_TT21_2nd"/>
    <property type="match status" value="1"/>
</dbReference>
<dbReference type="Gene3D" id="1.25.40.10">
    <property type="entry name" value="Tetratricopeptide repeat domain"/>
    <property type="match status" value="7"/>
</dbReference>
<evidence type="ECO:0000313" key="12">
    <source>
        <dbReference type="Proteomes" id="UP000006727"/>
    </source>
</evidence>
<dbReference type="EMBL" id="ABEU02000022">
    <property type="protein sequence ID" value="PNR30269.1"/>
    <property type="molecule type" value="Genomic_DNA"/>
</dbReference>
<dbReference type="InterPro" id="IPR056836">
    <property type="entry name" value="ARM_TT21_4th"/>
</dbReference>
<dbReference type="EnsemblPlants" id="Pp3c22_1850V3.2">
    <property type="protein sequence ID" value="Pp3c22_1850V3.2"/>
    <property type="gene ID" value="Pp3c22_1850"/>
</dbReference>
<reference evidence="11" key="3">
    <citation type="submission" date="2020-12" db="UniProtKB">
        <authorList>
            <consortium name="EnsemblPlants"/>
        </authorList>
    </citation>
    <scope>IDENTIFICATION</scope>
</reference>
<dbReference type="InterPro" id="IPR011990">
    <property type="entry name" value="TPR-like_helical_dom_sf"/>
</dbReference>
<reference evidence="10 12" key="2">
    <citation type="journal article" date="2018" name="Plant J.">
        <title>The Physcomitrella patens chromosome-scale assembly reveals moss genome structure and evolution.</title>
        <authorList>
            <person name="Lang D."/>
            <person name="Ullrich K.K."/>
            <person name="Murat F."/>
            <person name="Fuchs J."/>
            <person name="Jenkins J."/>
            <person name="Haas F.B."/>
            <person name="Piednoel M."/>
            <person name="Gundlach H."/>
            <person name="Van Bel M."/>
            <person name="Meyberg R."/>
            <person name="Vives C."/>
            <person name="Morata J."/>
            <person name="Symeonidi A."/>
            <person name="Hiss M."/>
            <person name="Muchero W."/>
            <person name="Kamisugi Y."/>
            <person name="Saleh O."/>
            <person name="Blanc G."/>
            <person name="Decker E.L."/>
            <person name="van Gessel N."/>
            <person name="Grimwood J."/>
            <person name="Hayes R.D."/>
            <person name="Graham S.W."/>
            <person name="Gunter L.E."/>
            <person name="McDaniel S.F."/>
            <person name="Hoernstein S.N.W."/>
            <person name="Larsson A."/>
            <person name="Li F.W."/>
            <person name="Perroud P.F."/>
            <person name="Phillips J."/>
            <person name="Ranjan P."/>
            <person name="Rokshar D.S."/>
            <person name="Rothfels C.J."/>
            <person name="Schneider L."/>
            <person name="Shu S."/>
            <person name="Stevenson D.W."/>
            <person name="Thummler F."/>
            <person name="Tillich M."/>
            <person name="Villarreal Aguilar J.C."/>
            <person name="Widiez T."/>
            <person name="Wong G.K."/>
            <person name="Wymore A."/>
            <person name="Zhang Y."/>
            <person name="Zimmer A.D."/>
            <person name="Quatrano R.S."/>
            <person name="Mayer K.F.X."/>
            <person name="Goodstein D."/>
            <person name="Casacuberta J.M."/>
            <person name="Vandepoele K."/>
            <person name="Reski R."/>
            <person name="Cuming A.C."/>
            <person name="Tuskan G.A."/>
            <person name="Maumus F."/>
            <person name="Salse J."/>
            <person name="Schmutz J."/>
            <person name="Rensing S.A."/>
        </authorList>
    </citation>
    <scope>NUCLEOTIDE SEQUENCE [LARGE SCALE GENOMIC DNA]</scope>
    <source>
        <strain evidence="11 12">cv. Gransden 2004</strain>
    </source>
</reference>
<gene>
    <name evidence="10" type="ORF">PHYPA_026585</name>
</gene>
<feature type="domain" description="Tetratricopeptide repeat protein 21A/21B N-terminal ARM repeat" evidence="6">
    <location>
        <begin position="9"/>
        <end position="123"/>
    </location>
</feature>
<protein>
    <recommendedName>
        <fullName evidence="13">Tetratricopeptide repeat protein 21B</fullName>
    </recommendedName>
</protein>
<dbReference type="FunFam" id="1.25.40.10:FF:001391">
    <property type="entry name" value="Tetratricopeptide repeat protein 21B"/>
    <property type="match status" value="1"/>
</dbReference>
<evidence type="ECO:0000313" key="10">
    <source>
        <dbReference type="EMBL" id="PNR30269.1"/>
    </source>
</evidence>
<feature type="domain" description="Tetratricopeptide repeat protein 21A/21B C-terminal ARM" evidence="7">
    <location>
        <begin position="1043"/>
        <end position="1254"/>
    </location>
</feature>
<dbReference type="EnsemblPlants" id="Pp3c22_1850V3.1">
    <property type="protein sequence ID" value="Pp3c22_1850V3.1"/>
    <property type="gene ID" value="Pp3c22_1850"/>
</dbReference>
<reference evidence="10 12" key="1">
    <citation type="journal article" date="2008" name="Science">
        <title>The Physcomitrella genome reveals evolutionary insights into the conquest of land by plants.</title>
        <authorList>
            <person name="Rensing S."/>
            <person name="Lang D."/>
            <person name="Zimmer A."/>
            <person name="Terry A."/>
            <person name="Salamov A."/>
            <person name="Shapiro H."/>
            <person name="Nishiyama T."/>
            <person name="Perroud P.-F."/>
            <person name="Lindquist E."/>
            <person name="Kamisugi Y."/>
            <person name="Tanahashi T."/>
            <person name="Sakakibara K."/>
            <person name="Fujita T."/>
            <person name="Oishi K."/>
            <person name="Shin-I T."/>
            <person name="Kuroki Y."/>
            <person name="Toyoda A."/>
            <person name="Suzuki Y."/>
            <person name="Hashimoto A."/>
            <person name="Yamaguchi K."/>
            <person name="Sugano A."/>
            <person name="Kohara Y."/>
            <person name="Fujiyama A."/>
            <person name="Anterola A."/>
            <person name="Aoki S."/>
            <person name="Ashton N."/>
            <person name="Barbazuk W.B."/>
            <person name="Barker E."/>
            <person name="Bennetzen J."/>
            <person name="Bezanilla M."/>
            <person name="Blankenship R."/>
            <person name="Cho S.H."/>
            <person name="Dutcher S."/>
            <person name="Estelle M."/>
            <person name="Fawcett J.A."/>
            <person name="Gundlach H."/>
            <person name="Hanada K."/>
            <person name="Heyl A."/>
            <person name="Hicks K.A."/>
            <person name="Hugh J."/>
            <person name="Lohr M."/>
            <person name="Mayer K."/>
            <person name="Melkozernov A."/>
            <person name="Murata T."/>
            <person name="Nelson D."/>
            <person name="Pils B."/>
            <person name="Prigge M."/>
            <person name="Reiss B."/>
            <person name="Renner T."/>
            <person name="Rombauts S."/>
            <person name="Rushton P."/>
            <person name="Sanderfoot A."/>
            <person name="Schween G."/>
            <person name="Shiu S.-H."/>
            <person name="Stueber K."/>
            <person name="Theodoulou F.L."/>
            <person name="Tu H."/>
            <person name="Van de Peer Y."/>
            <person name="Verrier P.J."/>
            <person name="Waters E."/>
            <person name="Wood A."/>
            <person name="Yang L."/>
            <person name="Cove D."/>
            <person name="Cuming A."/>
            <person name="Hasebe M."/>
            <person name="Lucas S."/>
            <person name="Mishler D.B."/>
            <person name="Reski R."/>
            <person name="Grigoriev I."/>
            <person name="Quatrano R.S."/>
            <person name="Boore J.L."/>
        </authorList>
    </citation>
    <scope>NUCLEOTIDE SEQUENCE [LARGE SCALE GENOMIC DNA]</scope>
    <source>
        <strain evidence="11 12">cv. Gransden 2004</strain>
    </source>
</reference>
<dbReference type="GO" id="GO:0030991">
    <property type="term" value="C:intraciliary transport particle A"/>
    <property type="evidence" value="ECO:0000318"/>
    <property type="project" value="GO_Central"/>
</dbReference>
<dbReference type="GO" id="GO:0035721">
    <property type="term" value="P:intraciliary retrograde transport"/>
    <property type="evidence" value="ECO:0000318"/>
    <property type="project" value="GO_Central"/>
</dbReference>
<dbReference type="Pfam" id="PF25068">
    <property type="entry name" value="ARM_TT21_4th"/>
    <property type="match status" value="1"/>
</dbReference>
<dbReference type="PANTHER" id="PTHR14699">
    <property type="entry name" value="STI2 PROTEIN-RELATED"/>
    <property type="match status" value="1"/>
</dbReference>
<dbReference type="PANTHER" id="PTHR14699:SF0">
    <property type="entry name" value="TETRATRICOPEPTIDE REPEAT PROTEIN 21 HOMOLOG"/>
    <property type="match status" value="1"/>
</dbReference>
<feature type="domain" description="Tetratricopeptide repeat protein 21A/21B fourth ARM" evidence="9">
    <location>
        <begin position="680"/>
        <end position="859"/>
    </location>
</feature>
<dbReference type="Pfam" id="PF25063">
    <property type="entry name" value="ARM_TT21_C"/>
    <property type="match status" value="1"/>
</dbReference>
<dbReference type="FunFam" id="1.25.40.10:FF:000219">
    <property type="entry name" value="Tetratricopeptide repeat domain 21B"/>
    <property type="match status" value="1"/>
</dbReference>
<dbReference type="InterPro" id="IPR056833">
    <property type="entry name" value="ARM_TT21_N"/>
</dbReference>
<dbReference type="GO" id="GO:0005929">
    <property type="term" value="C:cilium"/>
    <property type="evidence" value="ECO:0007669"/>
    <property type="project" value="GOC"/>
</dbReference>
<evidence type="ECO:0000259" key="6">
    <source>
        <dbReference type="Pfam" id="PF25062"/>
    </source>
</evidence>
<dbReference type="InterPro" id="IPR019734">
    <property type="entry name" value="TPR_rpt"/>
</dbReference>
<dbReference type="Proteomes" id="UP000006727">
    <property type="component" value="Chromosome 22"/>
</dbReference>
<keyword evidence="3 4" id="KW-0802">TPR repeat</keyword>
<dbReference type="InParanoid" id="A0A2K1ILW4"/>